<keyword evidence="5" id="KW-1185">Reference proteome</keyword>
<dbReference type="Pfam" id="PF07707">
    <property type="entry name" value="BACK"/>
    <property type="match status" value="1"/>
</dbReference>
<evidence type="ECO:0000313" key="4">
    <source>
        <dbReference type="EMBL" id="KAH0617440.1"/>
    </source>
</evidence>
<dbReference type="Proteomes" id="UP000826234">
    <property type="component" value="Unassembled WGS sequence"/>
</dbReference>
<dbReference type="SMART" id="SM00612">
    <property type="entry name" value="Kelch"/>
    <property type="match status" value="2"/>
</dbReference>
<dbReference type="SUPFAM" id="SSF117281">
    <property type="entry name" value="Kelch motif"/>
    <property type="match status" value="2"/>
</dbReference>
<evidence type="ECO:0000313" key="5">
    <source>
        <dbReference type="Proteomes" id="UP000826234"/>
    </source>
</evidence>
<evidence type="ECO:0000259" key="3">
    <source>
        <dbReference type="SMART" id="SM00875"/>
    </source>
</evidence>
<dbReference type="Pfam" id="PF24681">
    <property type="entry name" value="Kelch_KLHDC2_KLHL20_DRC7"/>
    <property type="match status" value="1"/>
</dbReference>
<evidence type="ECO:0000256" key="2">
    <source>
        <dbReference type="ARBA" id="ARBA00022737"/>
    </source>
</evidence>
<dbReference type="EMBL" id="JAIPUX010005289">
    <property type="protein sequence ID" value="KAH0617440.1"/>
    <property type="molecule type" value="Genomic_DNA"/>
</dbReference>
<dbReference type="InterPro" id="IPR011705">
    <property type="entry name" value="BACK"/>
</dbReference>
<keyword evidence="2" id="KW-0677">Repeat</keyword>
<dbReference type="InterPro" id="IPR015915">
    <property type="entry name" value="Kelch-typ_b-propeller"/>
</dbReference>
<protein>
    <recommendedName>
        <fullName evidence="3">BACK domain-containing protein</fullName>
    </recommendedName>
</protein>
<keyword evidence="1" id="KW-0880">Kelch repeat</keyword>
<dbReference type="Gene3D" id="2.120.10.80">
    <property type="entry name" value="Kelch-type beta propeller"/>
    <property type="match status" value="1"/>
</dbReference>
<dbReference type="PANTHER" id="PTHR24412:SF469">
    <property type="entry name" value="SI:DKEY-260J18.2 PROTEIN"/>
    <property type="match status" value="1"/>
</dbReference>
<reference evidence="4 5" key="1">
    <citation type="journal article" date="2022" name="Gigascience">
        <title>A chromosome-level genome assembly and annotation of the desert horned lizard, Phrynosoma platyrhinos, provides insight into chromosomal rearrangements among reptiles.</title>
        <authorList>
            <person name="Koochekian N."/>
            <person name="Ascanio A."/>
            <person name="Farleigh K."/>
            <person name="Card D.C."/>
            <person name="Schield D.R."/>
            <person name="Castoe T.A."/>
            <person name="Jezkova T."/>
        </authorList>
    </citation>
    <scope>NUCLEOTIDE SEQUENCE [LARGE SCALE GENOMIC DNA]</scope>
    <source>
        <strain evidence="4">NK-2021</strain>
    </source>
</reference>
<dbReference type="PANTHER" id="PTHR24412">
    <property type="entry name" value="KELCH PROTEIN"/>
    <property type="match status" value="1"/>
</dbReference>
<organism evidence="4 5">
    <name type="scientific">Phrynosoma platyrhinos</name>
    <name type="common">Desert horned lizard</name>
    <dbReference type="NCBI Taxonomy" id="52577"/>
    <lineage>
        <taxon>Eukaryota</taxon>
        <taxon>Metazoa</taxon>
        <taxon>Chordata</taxon>
        <taxon>Craniata</taxon>
        <taxon>Vertebrata</taxon>
        <taxon>Euteleostomi</taxon>
        <taxon>Lepidosauria</taxon>
        <taxon>Squamata</taxon>
        <taxon>Bifurcata</taxon>
        <taxon>Unidentata</taxon>
        <taxon>Episquamata</taxon>
        <taxon>Toxicofera</taxon>
        <taxon>Iguania</taxon>
        <taxon>Phrynosomatidae</taxon>
        <taxon>Phrynosomatinae</taxon>
        <taxon>Phrynosoma</taxon>
    </lineage>
</organism>
<dbReference type="PIRSF" id="PIRSF037037">
    <property type="entry name" value="Kelch-like_protein_gigaxonin"/>
    <property type="match status" value="1"/>
</dbReference>
<comment type="caution">
    <text evidence="4">The sequence shown here is derived from an EMBL/GenBank/DDBJ whole genome shotgun (WGS) entry which is preliminary data.</text>
</comment>
<feature type="domain" description="BACK" evidence="3">
    <location>
        <begin position="64"/>
        <end position="165"/>
    </location>
</feature>
<proteinExistence type="predicted"/>
<gene>
    <name evidence="4" type="ORF">JD844_015673</name>
</gene>
<dbReference type="Gene3D" id="1.25.40.420">
    <property type="match status" value="1"/>
</dbReference>
<evidence type="ECO:0000256" key="1">
    <source>
        <dbReference type="ARBA" id="ARBA00022441"/>
    </source>
</evidence>
<dbReference type="InterPro" id="IPR017096">
    <property type="entry name" value="BTB-kelch_protein"/>
</dbReference>
<accession>A0ABQ7SJB2</accession>
<dbReference type="InterPro" id="IPR006652">
    <property type="entry name" value="Kelch_1"/>
</dbReference>
<dbReference type="SMART" id="SM00875">
    <property type="entry name" value="BACK"/>
    <property type="match status" value="1"/>
</dbReference>
<sequence length="554" mass="62191">MRQLDRKPRKWETKFSTFCGNLLTSKIIVLFEANITYRDLAHMLTIMIAYVDRFLETNISMSNCLSLYSLAHQHNHQALIQASSDYIKQNFGPLSKQDAFLNLEHSALTNLITSDSLEVPSELAIYHAVRNWVEFATSVRLPLFKELLGHVRFPLLTHEELIDVQADLAEYYRHVRLRWKELDGAGRLQESGGLRKGMYDDCFVCVEINGNRTQDEDDHESHLHCFDPQAEKWEKLPPLNHLNYSGCTSIDCKLYISGGQKDNCTFVNTLHEYDSLTSQWTQHPSMSTVRALHPFLACDKKLFALGGCNESGSLCSAEVFSVAQNAWAPISNLPLALMYPASAVLRNKLYLIGGKASRSYRGLLIYDTNTDWWTEVSMEFACYGATAISFGSGLYVFGGYTEERGNFLTHGTVVTEEVPCCTKGSFYLCENGRVSWEVSIPELPVALAFACAVEWQGKIYLLAGKDETRSYNTSYSWVPEDTSWTRCPEEIPVSNETQIVSCVTLKLPKKPLRFLLLETVASSAVIGVDDAKKGGQPGSSARQSCSLNCCWGGR</sequence>
<name>A0ABQ7SJB2_PHRPL</name>